<name>A0ACC2RKX0_9FUNG</name>
<gene>
    <name evidence="1" type="ORF">DSO57_1011836</name>
</gene>
<evidence type="ECO:0000313" key="1">
    <source>
        <dbReference type="EMBL" id="KAJ9050719.1"/>
    </source>
</evidence>
<reference evidence="1" key="1">
    <citation type="submission" date="2022-04" db="EMBL/GenBank/DDBJ databases">
        <title>Genome of the entomopathogenic fungus Entomophthora muscae.</title>
        <authorList>
            <person name="Elya C."/>
            <person name="Lovett B.R."/>
            <person name="Lee E."/>
            <person name="Macias A.M."/>
            <person name="Hajek A.E."/>
            <person name="De Bivort B.L."/>
            <person name="Kasson M.T."/>
            <person name="De Fine Licht H.H."/>
            <person name="Stajich J.E."/>
        </authorList>
    </citation>
    <scope>NUCLEOTIDE SEQUENCE</scope>
    <source>
        <strain evidence="1">Berkeley</strain>
    </source>
</reference>
<dbReference type="Proteomes" id="UP001165960">
    <property type="component" value="Unassembled WGS sequence"/>
</dbReference>
<comment type="caution">
    <text evidence="1">The sequence shown here is derived from an EMBL/GenBank/DDBJ whole genome shotgun (WGS) entry which is preliminary data.</text>
</comment>
<organism evidence="1 2">
    <name type="scientific">Entomophthora muscae</name>
    <dbReference type="NCBI Taxonomy" id="34485"/>
    <lineage>
        <taxon>Eukaryota</taxon>
        <taxon>Fungi</taxon>
        <taxon>Fungi incertae sedis</taxon>
        <taxon>Zoopagomycota</taxon>
        <taxon>Entomophthoromycotina</taxon>
        <taxon>Entomophthoromycetes</taxon>
        <taxon>Entomophthorales</taxon>
        <taxon>Entomophthoraceae</taxon>
        <taxon>Entomophthora</taxon>
    </lineage>
</organism>
<accession>A0ACC2RKX0</accession>
<keyword evidence="2" id="KW-1185">Reference proteome</keyword>
<protein>
    <submittedName>
        <fullName evidence="1">Uncharacterized protein</fullName>
    </submittedName>
</protein>
<proteinExistence type="predicted"/>
<evidence type="ECO:0000313" key="2">
    <source>
        <dbReference type="Proteomes" id="UP001165960"/>
    </source>
</evidence>
<dbReference type="EMBL" id="QTSX02007141">
    <property type="protein sequence ID" value="KAJ9050719.1"/>
    <property type="molecule type" value="Genomic_DNA"/>
</dbReference>
<sequence>MPQETAPACQGLSLAPPLPSFIEKHGYKIESSDSESAPVFSVSNPVVVHPPTTVPLVMTLLPSVPEGPPWLVHTIARRLLSWMSLYFVDQETCWQLYWLYCNTSFQALQDRLAGRDHAVEYLAGFVQPYVKQLQLVAARHNLELLSLSDALLSCCRNWAEQWVTANVSFWRCMLWFCADLDVKYGTLMMIMHLTIDIATCGSNEKMLEPNTLNPFP</sequence>